<feature type="domain" description="C2H2-type" evidence="14">
    <location>
        <begin position="737"/>
        <end position="765"/>
    </location>
</feature>
<feature type="domain" description="C2H2-type" evidence="14">
    <location>
        <begin position="256"/>
        <end position="284"/>
    </location>
</feature>
<dbReference type="FunFam" id="3.30.160.60:FF:001156">
    <property type="entry name" value="Zinc finger protein 407"/>
    <property type="match status" value="1"/>
</dbReference>
<comment type="similarity">
    <text evidence="2">Belongs to the krueppel C2H2-type zinc-finger protein family.</text>
</comment>
<dbReference type="GO" id="GO:0048598">
    <property type="term" value="P:embryonic morphogenesis"/>
    <property type="evidence" value="ECO:0007669"/>
    <property type="project" value="UniProtKB-ARBA"/>
</dbReference>
<dbReference type="InterPro" id="IPR013087">
    <property type="entry name" value="Znf_C2H2_type"/>
</dbReference>
<feature type="coiled-coil region" evidence="12">
    <location>
        <begin position="468"/>
        <end position="496"/>
    </location>
</feature>
<feature type="domain" description="C2H2-type" evidence="14">
    <location>
        <begin position="566"/>
        <end position="588"/>
    </location>
</feature>
<dbReference type="Gene3D" id="3.30.160.60">
    <property type="entry name" value="Classic Zinc Finger"/>
    <property type="match status" value="12"/>
</dbReference>
<dbReference type="GO" id="GO:0001228">
    <property type="term" value="F:DNA-binding transcription activator activity, RNA polymerase II-specific"/>
    <property type="evidence" value="ECO:0007669"/>
    <property type="project" value="TreeGrafter"/>
</dbReference>
<organism evidence="15">
    <name type="scientific">Cacopsylla melanoneura</name>
    <dbReference type="NCBI Taxonomy" id="428564"/>
    <lineage>
        <taxon>Eukaryota</taxon>
        <taxon>Metazoa</taxon>
        <taxon>Ecdysozoa</taxon>
        <taxon>Arthropoda</taxon>
        <taxon>Hexapoda</taxon>
        <taxon>Insecta</taxon>
        <taxon>Pterygota</taxon>
        <taxon>Neoptera</taxon>
        <taxon>Paraneoptera</taxon>
        <taxon>Hemiptera</taxon>
        <taxon>Sternorrhyncha</taxon>
        <taxon>Psylloidea</taxon>
        <taxon>Psyllidae</taxon>
        <taxon>Psyllinae</taxon>
        <taxon>Cacopsylla</taxon>
    </lineage>
</organism>
<evidence type="ECO:0000256" key="7">
    <source>
        <dbReference type="ARBA" id="ARBA00023015"/>
    </source>
</evidence>
<dbReference type="PROSITE" id="PS50157">
    <property type="entry name" value="ZINC_FINGER_C2H2_2"/>
    <property type="match status" value="17"/>
</dbReference>
<keyword evidence="3" id="KW-0479">Metal-binding</keyword>
<evidence type="ECO:0000256" key="12">
    <source>
        <dbReference type="SAM" id="Coils"/>
    </source>
</evidence>
<evidence type="ECO:0000256" key="11">
    <source>
        <dbReference type="PROSITE-ProRule" id="PRU00042"/>
    </source>
</evidence>
<evidence type="ECO:0000256" key="1">
    <source>
        <dbReference type="ARBA" id="ARBA00004123"/>
    </source>
</evidence>
<dbReference type="FunFam" id="3.30.160.60:FF:000038">
    <property type="entry name" value="Zinc finger protein 624"/>
    <property type="match status" value="1"/>
</dbReference>
<feature type="compositionally biased region" description="Basic and acidic residues" evidence="13">
    <location>
        <begin position="764"/>
        <end position="774"/>
    </location>
</feature>
<evidence type="ECO:0000256" key="9">
    <source>
        <dbReference type="ARBA" id="ARBA00023163"/>
    </source>
</evidence>
<dbReference type="EMBL" id="HBUF01058184">
    <property type="protein sequence ID" value="CAG6624814.1"/>
    <property type="molecule type" value="Transcribed_RNA"/>
</dbReference>
<evidence type="ECO:0000256" key="2">
    <source>
        <dbReference type="ARBA" id="ARBA00006991"/>
    </source>
</evidence>
<dbReference type="GO" id="GO:0000978">
    <property type="term" value="F:RNA polymerase II cis-regulatory region sequence-specific DNA binding"/>
    <property type="evidence" value="ECO:0007669"/>
    <property type="project" value="TreeGrafter"/>
</dbReference>
<feature type="domain" description="C2H2-type" evidence="14">
    <location>
        <begin position="142"/>
        <end position="169"/>
    </location>
</feature>
<evidence type="ECO:0000256" key="5">
    <source>
        <dbReference type="ARBA" id="ARBA00022771"/>
    </source>
</evidence>
<sequence>MASYMRSFNFLYNTNTGEVEINPNYFDNAASAGVPPGGVPQQHYPHQNMVHNHAVHPPHLPPLSVSMEHQPYLLQELQPQHQLIVKPTHSAHLLITPDMPEPVPMAPPTSRKGQSQRSNVSDQPTVPQAPPPKVKPTKDRPFECKTCFRKFNQKQTLKQHILTHTGQRPFECNICFKTFTQQGALQRHMVIHTGEKPFPCTVCDMSFRQKVSLVSHLKLHQGAPKEYKCSVCRKEFTRKGHLSRHMVIHNNERPKLKCSCCDKEFLNKESLQRHEKNQELREKGMQVPNRNKVKVGRTVKSVLTCKECCRTFRRVKTILCITHELFNEYCTLCAPSHYEGTEKLSTGIIKEVEIFECPDCKVTFYKESSYERHKLLHSEDRPFQCDICKLRFSTKTFLKTHITKHFDIYKYQCHMCGLKFKYSFKLKTHYIKHVNEFSAHDLSDYVKTFECHFCTGVFYQRQKIINHLRKHEEEFTRKAEEERELAEKAKVEATLQHDDDGYEDYESHMDYDDWEVGQGQRENETKSNRAPDVDRPFSCYVCKRAYTKKRSLSRHFKVQHTNYEKFTCEICSKEFQTKNSLKQHYVLHKPHSFQCKHCDKTFNRKDALQSHVLIHSNKKDFQCTMCDKSFFQKQSLHSHMAQHKGEKPFECGVCLKRFYEKSTLNRHYLSHSGERRYTCEICLMSFTQKNVLNQHYLRHDEIEKKVKFECSTCGKVFYRKDHYFRHLKSHETNRDKLPCEKCDRLFSDKYSLSRHVRLNRCSMKSKDDNERNEDSSDEFEEELEEEVKENKRQRKSRKKEKKETSTTKSAGKAKKKLDKKKKINKKKKKAGSKKRSNGKYVDVTEQSEDGLSESDYDEERKYQLPEEIDVKPVISEIIEIEENEIPLSKSIKSEGE</sequence>
<dbReference type="AlphaFoldDB" id="A0A8D8VJ71"/>
<evidence type="ECO:0000313" key="15">
    <source>
        <dbReference type="EMBL" id="CAG6624814.1"/>
    </source>
</evidence>
<dbReference type="FunFam" id="3.30.160.60:FF:000186">
    <property type="entry name" value="Zinc finger protein 366"/>
    <property type="match status" value="1"/>
</dbReference>
<dbReference type="FunFam" id="3.30.160.60:FF:000624">
    <property type="entry name" value="zinc finger protein 697"/>
    <property type="match status" value="1"/>
</dbReference>
<feature type="domain" description="C2H2-type" evidence="14">
    <location>
        <begin position="677"/>
        <end position="704"/>
    </location>
</feature>
<accession>A0A8D8VJ71</accession>
<evidence type="ECO:0000256" key="13">
    <source>
        <dbReference type="SAM" id="MobiDB-lite"/>
    </source>
</evidence>
<feature type="domain" description="C2H2-type" evidence="14">
    <location>
        <begin position="649"/>
        <end position="676"/>
    </location>
</feature>
<dbReference type="SUPFAM" id="SSF57667">
    <property type="entry name" value="beta-beta-alpha zinc fingers"/>
    <property type="match status" value="10"/>
</dbReference>
<evidence type="ECO:0000259" key="14">
    <source>
        <dbReference type="PROSITE" id="PS50157"/>
    </source>
</evidence>
<keyword evidence="8" id="KW-0238">DNA-binding</keyword>
<evidence type="ECO:0000256" key="6">
    <source>
        <dbReference type="ARBA" id="ARBA00022833"/>
    </source>
</evidence>
<keyword evidence="7" id="KW-0805">Transcription regulation</keyword>
<feature type="domain" description="C2H2-type" evidence="14">
    <location>
        <begin position="355"/>
        <end position="382"/>
    </location>
</feature>
<feature type="domain" description="C2H2-type" evidence="14">
    <location>
        <begin position="449"/>
        <end position="476"/>
    </location>
</feature>
<keyword evidence="9" id="KW-0804">Transcription</keyword>
<dbReference type="FunFam" id="3.30.160.60:FF:000446">
    <property type="entry name" value="Zinc finger protein"/>
    <property type="match status" value="2"/>
</dbReference>
<feature type="compositionally biased region" description="Acidic residues" evidence="13">
    <location>
        <begin position="845"/>
        <end position="857"/>
    </location>
</feature>
<dbReference type="Pfam" id="PF00096">
    <property type="entry name" value="zf-C2H2"/>
    <property type="match status" value="9"/>
</dbReference>
<dbReference type="GO" id="GO:0008270">
    <property type="term" value="F:zinc ion binding"/>
    <property type="evidence" value="ECO:0007669"/>
    <property type="project" value="UniProtKB-KW"/>
</dbReference>
<dbReference type="InterPro" id="IPR036236">
    <property type="entry name" value="Znf_C2H2_sf"/>
</dbReference>
<evidence type="ECO:0000256" key="10">
    <source>
        <dbReference type="ARBA" id="ARBA00023242"/>
    </source>
</evidence>
<feature type="domain" description="C2H2-type" evidence="14">
    <location>
        <begin position="227"/>
        <end position="254"/>
    </location>
</feature>
<keyword evidence="4" id="KW-0677">Repeat</keyword>
<comment type="subcellular location">
    <subcellularLocation>
        <location evidence="1">Nucleus</location>
    </subcellularLocation>
</comment>
<feature type="region of interest" description="Disordered" evidence="13">
    <location>
        <begin position="95"/>
        <end position="140"/>
    </location>
</feature>
<evidence type="ECO:0000256" key="3">
    <source>
        <dbReference type="ARBA" id="ARBA00022723"/>
    </source>
</evidence>
<dbReference type="FunFam" id="3.30.160.60:FF:000100">
    <property type="entry name" value="Zinc finger 45-like"/>
    <property type="match status" value="1"/>
</dbReference>
<evidence type="ECO:0000256" key="8">
    <source>
        <dbReference type="ARBA" id="ARBA00023125"/>
    </source>
</evidence>
<proteinExistence type="inferred from homology"/>
<dbReference type="GO" id="GO:0005634">
    <property type="term" value="C:nucleus"/>
    <property type="evidence" value="ECO:0007669"/>
    <property type="project" value="UniProtKB-SubCell"/>
</dbReference>
<feature type="compositionally biased region" description="Basic residues" evidence="13">
    <location>
        <begin position="791"/>
        <end position="800"/>
    </location>
</feature>
<feature type="domain" description="C2H2-type" evidence="14">
    <location>
        <begin position="170"/>
        <end position="197"/>
    </location>
</feature>
<feature type="compositionally biased region" description="Polar residues" evidence="13">
    <location>
        <begin position="111"/>
        <end position="126"/>
    </location>
</feature>
<feature type="compositionally biased region" description="Acidic residues" evidence="13">
    <location>
        <begin position="775"/>
        <end position="787"/>
    </location>
</feature>
<reference evidence="15" key="1">
    <citation type="submission" date="2021-05" db="EMBL/GenBank/DDBJ databases">
        <authorList>
            <person name="Alioto T."/>
            <person name="Alioto T."/>
            <person name="Gomez Garrido J."/>
        </authorList>
    </citation>
    <scope>NUCLEOTIDE SEQUENCE</scope>
</reference>
<keyword evidence="6" id="KW-0862">Zinc</keyword>
<feature type="domain" description="C2H2-type" evidence="14">
    <location>
        <begin position="537"/>
        <end position="565"/>
    </location>
</feature>
<feature type="domain" description="C2H2-type" evidence="14">
    <location>
        <begin position="383"/>
        <end position="405"/>
    </location>
</feature>
<protein>
    <submittedName>
        <fullName evidence="15">Zinc finger protein Xfin</fullName>
    </submittedName>
</protein>
<feature type="domain" description="C2H2-type" evidence="14">
    <location>
        <begin position="708"/>
        <end position="735"/>
    </location>
</feature>
<dbReference type="PANTHER" id="PTHR24393:SF15">
    <property type="entry name" value="IP01243P-RELATED"/>
    <property type="match status" value="1"/>
</dbReference>
<dbReference type="SMART" id="SM00355">
    <property type="entry name" value="ZnF_C2H2"/>
    <property type="match status" value="17"/>
</dbReference>
<feature type="domain" description="C2H2-type" evidence="14">
    <location>
        <begin position="411"/>
        <end position="438"/>
    </location>
</feature>
<feature type="domain" description="C2H2-type" evidence="14">
    <location>
        <begin position="621"/>
        <end position="648"/>
    </location>
</feature>
<feature type="region of interest" description="Disordered" evidence="13">
    <location>
        <begin position="764"/>
        <end position="863"/>
    </location>
</feature>
<keyword evidence="5 11" id="KW-0863">Zinc-finger</keyword>
<keyword evidence="12" id="KW-0175">Coiled coil</keyword>
<feature type="domain" description="C2H2-type" evidence="14">
    <location>
        <begin position="198"/>
        <end position="225"/>
    </location>
</feature>
<name>A0A8D8VJ71_9HEMI</name>
<dbReference type="PANTHER" id="PTHR24393">
    <property type="entry name" value="ZINC FINGER PROTEIN"/>
    <property type="match status" value="1"/>
</dbReference>
<feature type="domain" description="C2H2-type" evidence="14">
    <location>
        <begin position="593"/>
        <end position="620"/>
    </location>
</feature>
<dbReference type="Pfam" id="PF12874">
    <property type="entry name" value="zf-met"/>
    <property type="match status" value="3"/>
</dbReference>
<dbReference type="PROSITE" id="PS00028">
    <property type="entry name" value="ZINC_FINGER_C2H2_1"/>
    <property type="match status" value="15"/>
</dbReference>
<feature type="compositionally biased region" description="Basic residues" evidence="13">
    <location>
        <begin position="811"/>
        <end position="837"/>
    </location>
</feature>
<evidence type="ECO:0000256" key="4">
    <source>
        <dbReference type="ARBA" id="ARBA00022737"/>
    </source>
</evidence>
<keyword evidence="10" id="KW-0539">Nucleus</keyword>